<protein>
    <submittedName>
        <fullName evidence="2">Uncharacterized protein</fullName>
    </submittedName>
</protein>
<gene>
    <name evidence="2" type="ORF">B0A55_13005</name>
</gene>
<dbReference type="EMBL" id="NAJQ01002004">
    <property type="protein sequence ID" value="TKA50095.1"/>
    <property type="molecule type" value="Genomic_DNA"/>
</dbReference>
<feature type="region of interest" description="Disordered" evidence="1">
    <location>
        <begin position="145"/>
        <end position="173"/>
    </location>
</feature>
<comment type="caution">
    <text evidence="2">The sequence shown here is derived from an EMBL/GenBank/DDBJ whole genome shotgun (WGS) entry which is preliminary data.</text>
</comment>
<keyword evidence="3" id="KW-1185">Reference proteome</keyword>
<reference evidence="2 3" key="1">
    <citation type="submission" date="2017-03" db="EMBL/GenBank/DDBJ databases">
        <title>Genomes of endolithic fungi from Antarctica.</title>
        <authorList>
            <person name="Coleine C."/>
            <person name="Masonjones S."/>
            <person name="Stajich J.E."/>
        </authorList>
    </citation>
    <scope>NUCLEOTIDE SEQUENCE [LARGE SCALE GENOMIC DNA]</scope>
    <source>
        <strain evidence="2 3">CCFEE 5184</strain>
    </source>
</reference>
<evidence type="ECO:0000256" key="1">
    <source>
        <dbReference type="SAM" id="MobiDB-lite"/>
    </source>
</evidence>
<evidence type="ECO:0000313" key="2">
    <source>
        <dbReference type="EMBL" id="TKA50095.1"/>
    </source>
</evidence>
<feature type="compositionally biased region" description="Low complexity" evidence="1">
    <location>
        <begin position="145"/>
        <end position="159"/>
    </location>
</feature>
<proteinExistence type="predicted"/>
<organism evidence="2 3">
    <name type="scientific">Friedmanniomyces simplex</name>
    <dbReference type="NCBI Taxonomy" id="329884"/>
    <lineage>
        <taxon>Eukaryota</taxon>
        <taxon>Fungi</taxon>
        <taxon>Dikarya</taxon>
        <taxon>Ascomycota</taxon>
        <taxon>Pezizomycotina</taxon>
        <taxon>Dothideomycetes</taxon>
        <taxon>Dothideomycetidae</taxon>
        <taxon>Mycosphaerellales</taxon>
        <taxon>Teratosphaeriaceae</taxon>
        <taxon>Friedmanniomyces</taxon>
    </lineage>
</organism>
<dbReference type="Proteomes" id="UP000309340">
    <property type="component" value="Unassembled WGS sequence"/>
</dbReference>
<accession>A0A4U0VNG4</accession>
<sequence length="256" mass="27126">MKCLIGRRWARLGRGGRACICILARGGWEKGEKGEQDGGDGETKEKVVVSEETIATDKGDGDANIKSEHCAGYAEGIVQGTDDTQLPPTNESKATVPDVFTFRFKLNSELAGSPFDEVTSEASMRTLGRESKGDKDLAESTLEEVGATGEAGAEQVAGEKTAGGKEREDKSRAQIRSGARATLLLYSWLCTLQTYSTPGLLWMAQTYSTPGLDWMAQTYSTPGLDCTVQTYSTPGLEASGRLAVKAVGAIVDGGIG</sequence>
<name>A0A4U0VNG4_9PEZI</name>
<feature type="compositionally biased region" description="Basic and acidic residues" evidence="1">
    <location>
        <begin position="162"/>
        <end position="172"/>
    </location>
</feature>
<evidence type="ECO:0000313" key="3">
    <source>
        <dbReference type="Proteomes" id="UP000309340"/>
    </source>
</evidence>
<dbReference type="AlphaFoldDB" id="A0A4U0VNG4"/>